<keyword evidence="2" id="KW-0597">Phosphoprotein</keyword>
<protein>
    <recommendedName>
        <fullName evidence="1">non-specific serine/threonine protein kinase</fullName>
        <ecNumber evidence="1">2.7.11.1</ecNumber>
    </recommendedName>
</protein>
<dbReference type="InterPro" id="IPR010624">
    <property type="entry name" value="KaiC_dom"/>
</dbReference>
<keyword evidence="5" id="KW-0418">Kinase</keyword>
<dbReference type="InterPro" id="IPR027417">
    <property type="entry name" value="P-loop_NTPase"/>
</dbReference>
<accession>K9WXJ1</accession>
<organism evidence="8 9">
    <name type="scientific">Cylindrospermum stagnale PCC 7417</name>
    <dbReference type="NCBI Taxonomy" id="56107"/>
    <lineage>
        <taxon>Bacteria</taxon>
        <taxon>Bacillati</taxon>
        <taxon>Cyanobacteriota</taxon>
        <taxon>Cyanophyceae</taxon>
        <taxon>Nostocales</taxon>
        <taxon>Nostocaceae</taxon>
        <taxon>Cylindrospermum</taxon>
    </lineage>
</organism>
<dbReference type="PIRSF" id="PIRSF039117">
    <property type="entry name" value="KaiC"/>
    <property type="match status" value="1"/>
</dbReference>
<evidence type="ECO:0000259" key="7">
    <source>
        <dbReference type="PROSITE" id="PS51146"/>
    </source>
</evidence>
<dbReference type="InterPro" id="IPR047221">
    <property type="entry name" value="KaiC_N"/>
</dbReference>
<evidence type="ECO:0000313" key="8">
    <source>
        <dbReference type="EMBL" id="AFZ24933.1"/>
    </source>
</evidence>
<dbReference type="STRING" id="56107.Cylst_2736"/>
<evidence type="ECO:0000256" key="4">
    <source>
        <dbReference type="ARBA" id="ARBA00022737"/>
    </source>
</evidence>
<dbReference type="eggNOG" id="COG0467">
    <property type="taxonomic scope" value="Bacteria"/>
</dbReference>
<reference evidence="8 9" key="1">
    <citation type="submission" date="2012-06" db="EMBL/GenBank/DDBJ databases">
        <title>Finished chromosome of genome of Cylindrospermum stagnale PCC 7417.</title>
        <authorList>
            <consortium name="US DOE Joint Genome Institute"/>
            <person name="Gugger M."/>
            <person name="Coursin T."/>
            <person name="Rippka R."/>
            <person name="Tandeau De Marsac N."/>
            <person name="Huntemann M."/>
            <person name="Wei C.-L."/>
            <person name="Han J."/>
            <person name="Detter J.C."/>
            <person name="Han C."/>
            <person name="Tapia R."/>
            <person name="Chen A."/>
            <person name="Kyrpides N."/>
            <person name="Mavromatis K."/>
            <person name="Markowitz V."/>
            <person name="Szeto E."/>
            <person name="Ivanova N."/>
            <person name="Pagani I."/>
            <person name="Pati A."/>
            <person name="Goodwin L."/>
            <person name="Nordberg H.P."/>
            <person name="Cantor M.N."/>
            <person name="Hua S.X."/>
            <person name="Woyke T."/>
            <person name="Kerfeld C.A."/>
        </authorList>
    </citation>
    <scope>NUCLEOTIDE SEQUENCE [LARGE SCALE GENOMIC DNA]</scope>
    <source>
        <strain evidence="8 9">PCC 7417</strain>
    </source>
</reference>
<dbReference type="PANTHER" id="PTHR42926:SF1">
    <property type="entry name" value="CIRCADIAN CLOCK OSCILLATOR PROTEIN KAIC 1"/>
    <property type="match status" value="1"/>
</dbReference>
<dbReference type="NCBIfam" id="NF006799">
    <property type="entry name" value="PRK09302.1"/>
    <property type="match status" value="1"/>
</dbReference>
<dbReference type="HOGENOM" id="CLU_023669_4_1_3"/>
<dbReference type="PROSITE" id="PS51146">
    <property type="entry name" value="KAIC"/>
    <property type="match status" value="2"/>
</dbReference>
<feature type="domain" description="KaiC" evidence="7">
    <location>
        <begin position="16"/>
        <end position="255"/>
    </location>
</feature>
<sequence>MVKQDTSATGQKNYLPKCPTGIQGLDKITDGGLPLGRPTLVCGAAGCGKTLMGIEFLVRGATEYAEPGAFICFEETPEEIVQNVTSLGWDLEQLIQEKKLAIEHIYIEPQEIQEAGNYDLEALFIRIGMLVDSVDAKRIVLDTIEVLFVGLSNAAIVRAELRRLFRWLKQKGLTAIITGERGDNTLTRQGLEEYVSDCVIRLDQRTNEELAIRRLQIIKYRGSQHGSNEYPFLITDDGISVLPITSVGLDHVVSTERISSGIPRLDAMLSGNGYFRGSSILLTGTAGTGKTTIACHFAAETCRQGERCLYLASEEAPQQIIRNMQSVGLDLEPYLQQGLLNFQAVRPTEYGLETHLVNLHHLIQKFNPSTVVIDPISNLTSSGNLNQTKMFFIRLVDFLKSQQITVLLNNLTAGGGPFEQTEMGISSLMDTWIEVRMLESNGERSRLLYVLKSRGMEHSNQVREFLLTKQGIQLLDVYLGQGTVLTGSARIIQEAQEKLAASQHRLLLKQKKRELERKQMVVCSQISTLEAELAAQQEELCILTEQEALNQSNLKEYSQILAQLRKAD</sequence>
<dbReference type="GO" id="GO:0005524">
    <property type="term" value="F:ATP binding"/>
    <property type="evidence" value="ECO:0007669"/>
    <property type="project" value="InterPro"/>
</dbReference>
<keyword evidence="9" id="KW-1185">Reference proteome</keyword>
<dbReference type="EC" id="2.7.11.1" evidence="1"/>
<gene>
    <name evidence="8" type="ORF">Cylst_2736</name>
</gene>
<dbReference type="AlphaFoldDB" id="K9WXJ1"/>
<dbReference type="RefSeq" id="WP_015208186.1">
    <property type="nucleotide sequence ID" value="NC_019757.1"/>
</dbReference>
<evidence type="ECO:0000313" key="9">
    <source>
        <dbReference type="Proteomes" id="UP000010475"/>
    </source>
</evidence>
<dbReference type="OrthoDB" id="9787927at2"/>
<dbReference type="CDD" id="cd19485">
    <property type="entry name" value="KaiC-N"/>
    <property type="match status" value="1"/>
</dbReference>
<evidence type="ECO:0000256" key="5">
    <source>
        <dbReference type="ARBA" id="ARBA00022777"/>
    </source>
</evidence>
<dbReference type="PATRIC" id="fig|56107.3.peg.3028"/>
<dbReference type="Proteomes" id="UP000010475">
    <property type="component" value="Chromosome"/>
</dbReference>
<proteinExistence type="predicted"/>
<name>K9WXJ1_9NOST</name>
<dbReference type="Pfam" id="PF06745">
    <property type="entry name" value="ATPase"/>
    <property type="match status" value="2"/>
</dbReference>
<dbReference type="InterPro" id="IPR003593">
    <property type="entry name" value="AAA+_ATPase"/>
</dbReference>
<keyword evidence="4" id="KW-0677">Repeat</keyword>
<evidence type="ECO:0000256" key="2">
    <source>
        <dbReference type="ARBA" id="ARBA00022553"/>
    </source>
</evidence>
<dbReference type="GO" id="GO:0004674">
    <property type="term" value="F:protein serine/threonine kinase activity"/>
    <property type="evidence" value="ECO:0007669"/>
    <property type="project" value="UniProtKB-EC"/>
</dbReference>
<dbReference type="InterPro" id="IPR014774">
    <property type="entry name" value="KaiC-like_dom"/>
</dbReference>
<dbReference type="InterPro" id="IPR030665">
    <property type="entry name" value="KaiC"/>
</dbReference>
<evidence type="ECO:0000256" key="6">
    <source>
        <dbReference type="ARBA" id="ARBA00022801"/>
    </source>
</evidence>
<dbReference type="KEGG" id="csg:Cylst_2736"/>
<evidence type="ECO:0000256" key="3">
    <source>
        <dbReference type="ARBA" id="ARBA00022679"/>
    </source>
</evidence>
<keyword evidence="3" id="KW-0808">Transferase</keyword>
<dbReference type="EMBL" id="CP003642">
    <property type="protein sequence ID" value="AFZ24933.1"/>
    <property type="molecule type" value="Genomic_DNA"/>
</dbReference>
<evidence type="ECO:0000256" key="1">
    <source>
        <dbReference type="ARBA" id="ARBA00012513"/>
    </source>
</evidence>
<keyword evidence="6" id="KW-0378">Hydrolase</keyword>
<dbReference type="PRINTS" id="PR01874">
    <property type="entry name" value="DNAREPAIRADA"/>
</dbReference>
<dbReference type="GO" id="GO:0016787">
    <property type="term" value="F:hydrolase activity"/>
    <property type="evidence" value="ECO:0007669"/>
    <property type="project" value="UniProtKB-KW"/>
</dbReference>
<dbReference type="SUPFAM" id="SSF52540">
    <property type="entry name" value="P-loop containing nucleoside triphosphate hydrolases"/>
    <property type="match status" value="2"/>
</dbReference>
<dbReference type="InterPro" id="IPR051347">
    <property type="entry name" value="Circadian_clock_KaiC-rel"/>
</dbReference>
<dbReference type="PANTHER" id="PTHR42926">
    <property type="match status" value="1"/>
</dbReference>
<feature type="domain" description="KaiC" evidence="7">
    <location>
        <begin position="256"/>
        <end position="488"/>
    </location>
</feature>
<dbReference type="SMART" id="SM00382">
    <property type="entry name" value="AAA"/>
    <property type="match status" value="2"/>
</dbReference>
<dbReference type="Gene3D" id="3.40.50.300">
    <property type="entry name" value="P-loop containing nucleotide triphosphate hydrolases"/>
    <property type="match status" value="2"/>
</dbReference>